<reference evidence="1 2" key="1">
    <citation type="submission" date="2018-08" db="EMBL/GenBank/DDBJ databases">
        <title>A genome reference for cultivated species of the human gut microbiota.</title>
        <authorList>
            <person name="Zou Y."/>
            <person name="Xue W."/>
            <person name="Luo G."/>
        </authorList>
    </citation>
    <scope>NUCLEOTIDE SEQUENCE [LARGE SCALE GENOMIC DNA]</scope>
    <source>
        <strain evidence="1 2">CF01-1</strain>
    </source>
</reference>
<dbReference type="AlphaFoldDB" id="A0A413KAP4"/>
<evidence type="ECO:0000313" key="2">
    <source>
        <dbReference type="Proteomes" id="UP000284163"/>
    </source>
</evidence>
<name>A0A413KAP4_BIFPS</name>
<proteinExistence type="predicted"/>
<gene>
    <name evidence="1" type="ORF">DXA22_09910</name>
</gene>
<dbReference type="EMBL" id="QSDK01000025">
    <property type="protein sequence ID" value="RGY74786.1"/>
    <property type="molecule type" value="Genomic_DNA"/>
</dbReference>
<dbReference type="Proteomes" id="UP000284163">
    <property type="component" value="Unassembled WGS sequence"/>
</dbReference>
<comment type="caution">
    <text evidence="1">The sequence shown here is derived from an EMBL/GenBank/DDBJ whole genome shotgun (WGS) entry which is preliminary data.</text>
</comment>
<accession>A0A413KAP4</accession>
<sequence>MNKQIITADHLNSTHLGKRITINSLHGTVVSGKLKEISADYAIMPSLASYFPYKENKTLEYSKGVHIILHLSNQVNDDIKATVREDTELQVEDEQVDHFVNVFGKMVRLEKETQ</sequence>
<protein>
    <submittedName>
        <fullName evidence="1">Uncharacterized protein</fullName>
    </submittedName>
</protein>
<organism evidence="1 2">
    <name type="scientific">Bifidobacterium pseudocatenulatum</name>
    <dbReference type="NCBI Taxonomy" id="28026"/>
    <lineage>
        <taxon>Bacteria</taxon>
        <taxon>Bacillati</taxon>
        <taxon>Actinomycetota</taxon>
        <taxon>Actinomycetes</taxon>
        <taxon>Bifidobacteriales</taxon>
        <taxon>Bifidobacteriaceae</taxon>
        <taxon>Bifidobacterium</taxon>
    </lineage>
</organism>
<evidence type="ECO:0000313" key="1">
    <source>
        <dbReference type="EMBL" id="RGY74786.1"/>
    </source>
</evidence>